<dbReference type="Pfam" id="PF11107">
    <property type="entry name" value="FANCF"/>
    <property type="match status" value="2"/>
</dbReference>
<sequence length="392" mass="43993">MLTVSRSEHVKSWEKLTVQRAFQWAHYFQHLYRRFHGNNPVRAALEQRLRDINQKQKAMGLGDRTLYFPDLGSCAELLWGTLLQNPALPLAVCQHLLLSLGTEDDGDPIADSVRRSLRQKNASMMLLSITPSEFCGRTNPPSMKPETSTYSIGKAEATTYLGGQDKPSLFFGRKADLQFIGQQCAPPGASTDATSSILYDDCRTMDPVAKTQASVLSKHLDERTKYSSLSEKEKLVVVKEILALIPRPLVFKLVGLMLASSISSVTAPLLMQWLMDDHNLFSCFCSSLDCNLLTGLSSKYPKFRDAYLELLASWGRDLEYSITSGQWTCNSPEVSWESLQHHYSWMLKGSTDTKAAAERMLITLKIEDGDFNVRGISVWTDLLSCLRSNLTF</sequence>
<dbReference type="InterPro" id="IPR035428">
    <property type="entry name" value="FANCF"/>
</dbReference>
<dbReference type="Gene3D" id="1.25.40.490">
    <property type="match status" value="1"/>
</dbReference>
<dbReference type="EMBL" id="JANPWB010000015">
    <property type="protein sequence ID" value="KAJ1088113.1"/>
    <property type="molecule type" value="Genomic_DNA"/>
</dbReference>
<dbReference type="AlphaFoldDB" id="A0AAV7LFF1"/>
<dbReference type="PANTHER" id="PTHR14449:SF2">
    <property type="entry name" value="FANCONI ANEMIA GROUP F PROTEIN"/>
    <property type="match status" value="1"/>
</dbReference>
<protein>
    <submittedName>
        <fullName evidence="1">Uncharacterized protein</fullName>
    </submittedName>
</protein>
<gene>
    <name evidence="1" type="ORF">NDU88_001272</name>
</gene>
<accession>A0AAV7LFF1</accession>
<comment type="caution">
    <text evidence="1">The sequence shown here is derived from an EMBL/GenBank/DDBJ whole genome shotgun (WGS) entry which is preliminary data.</text>
</comment>
<dbReference type="GO" id="GO:0036297">
    <property type="term" value="P:interstrand cross-link repair"/>
    <property type="evidence" value="ECO:0007669"/>
    <property type="project" value="InterPro"/>
</dbReference>
<dbReference type="Proteomes" id="UP001066276">
    <property type="component" value="Chromosome 11"/>
</dbReference>
<evidence type="ECO:0000313" key="2">
    <source>
        <dbReference type="Proteomes" id="UP001066276"/>
    </source>
</evidence>
<reference evidence="1" key="1">
    <citation type="journal article" date="2022" name="bioRxiv">
        <title>Sequencing and chromosome-scale assembly of the giantPleurodeles waltlgenome.</title>
        <authorList>
            <person name="Brown T."/>
            <person name="Elewa A."/>
            <person name="Iarovenko S."/>
            <person name="Subramanian E."/>
            <person name="Araus A.J."/>
            <person name="Petzold A."/>
            <person name="Susuki M."/>
            <person name="Suzuki K.-i.T."/>
            <person name="Hayashi T."/>
            <person name="Toyoda A."/>
            <person name="Oliveira C."/>
            <person name="Osipova E."/>
            <person name="Leigh N.D."/>
            <person name="Simon A."/>
            <person name="Yun M.H."/>
        </authorList>
    </citation>
    <scope>NUCLEOTIDE SEQUENCE</scope>
    <source>
        <strain evidence="1">20211129_DDA</strain>
        <tissue evidence="1">Liver</tissue>
    </source>
</reference>
<dbReference type="PANTHER" id="PTHR14449">
    <property type="entry name" value="FANCONI ANEMIA GROUP F PROTEIN FANCF"/>
    <property type="match status" value="1"/>
</dbReference>
<organism evidence="1 2">
    <name type="scientific">Pleurodeles waltl</name>
    <name type="common">Iberian ribbed newt</name>
    <dbReference type="NCBI Taxonomy" id="8319"/>
    <lineage>
        <taxon>Eukaryota</taxon>
        <taxon>Metazoa</taxon>
        <taxon>Chordata</taxon>
        <taxon>Craniata</taxon>
        <taxon>Vertebrata</taxon>
        <taxon>Euteleostomi</taxon>
        <taxon>Amphibia</taxon>
        <taxon>Batrachia</taxon>
        <taxon>Caudata</taxon>
        <taxon>Salamandroidea</taxon>
        <taxon>Salamandridae</taxon>
        <taxon>Pleurodelinae</taxon>
        <taxon>Pleurodeles</taxon>
    </lineage>
</organism>
<name>A0AAV7LFF1_PLEWA</name>
<evidence type="ECO:0000313" key="1">
    <source>
        <dbReference type="EMBL" id="KAJ1088113.1"/>
    </source>
</evidence>
<dbReference type="InterPro" id="IPR038505">
    <property type="entry name" value="FANCF_C_sf"/>
</dbReference>
<keyword evidence="2" id="KW-1185">Reference proteome</keyword>
<dbReference type="GO" id="GO:0043240">
    <property type="term" value="C:Fanconi anaemia nuclear complex"/>
    <property type="evidence" value="ECO:0007669"/>
    <property type="project" value="InterPro"/>
</dbReference>
<proteinExistence type="predicted"/>